<gene>
    <name evidence="2" type="ORF">PAPYR_7319</name>
</gene>
<feature type="region of interest" description="Disordered" evidence="1">
    <location>
        <begin position="2613"/>
        <end position="2650"/>
    </location>
</feature>
<dbReference type="EMBL" id="JAPMOS010000051">
    <property type="protein sequence ID" value="KAJ4457245.1"/>
    <property type="molecule type" value="Genomic_DNA"/>
</dbReference>
<name>A0ABQ8UKE8_9EUKA</name>
<feature type="region of interest" description="Disordered" evidence="1">
    <location>
        <begin position="1088"/>
        <end position="1113"/>
    </location>
</feature>
<feature type="compositionally biased region" description="Low complexity" evidence="1">
    <location>
        <begin position="1682"/>
        <end position="1707"/>
    </location>
</feature>
<feature type="region of interest" description="Disordered" evidence="1">
    <location>
        <begin position="1722"/>
        <end position="1765"/>
    </location>
</feature>
<dbReference type="Proteomes" id="UP001141327">
    <property type="component" value="Unassembled WGS sequence"/>
</dbReference>
<feature type="compositionally biased region" description="Pro residues" evidence="1">
    <location>
        <begin position="1598"/>
        <end position="1610"/>
    </location>
</feature>
<feature type="compositionally biased region" description="Pro residues" evidence="1">
    <location>
        <begin position="2535"/>
        <end position="2560"/>
    </location>
</feature>
<feature type="compositionally biased region" description="Low complexity" evidence="1">
    <location>
        <begin position="1611"/>
        <end position="1631"/>
    </location>
</feature>
<feature type="compositionally biased region" description="Low complexity" evidence="1">
    <location>
        <begin position="541"/>
        <end position="560"/>
    </location>
</feature>
<feature type="compositionally biased region" description="Basic and acidic residues" evidence="1">
    <location>
        <begin position="155"/>
        <end position="171"/>
    </location>
</feature>
<sequence length="2650" mass="270015">MSPTPIHGIPALPPFPNYFERSQSANVAEPGAPCCDAALQLDVSPSPMVFSNWVPGHEYVKKVVIQNLSGSVTQKVTYRTPQSRFFFLPYPCVYNIPPGHCFSVDVLFRPTESIVIQEFIEFECARGSFRVPLSAVPAPRDPSRGKTHRQSSPLSRRDEERPLSSSREGRRITGGQLTSPPRRLLHGDALDVKILSSSHVAPKGIGNVSYRPASEQEAAYDIRLDAASDEPPSSPPPLLPVGRPSSRGAPSGEAPPLEGGALFAEGGALFARPGAPSTPFPLPRPATPEELIRQLRDVAPAPLRPPGGAQAAQAAQQQQQQQQQQGPFAAALAEGLLISAGGADAVAGAMAAPEELSTIDEGASASERPLRSSWASGLASHRSSTGSADEEAAPLPRPAGGPPPVPPEPAAIPGPSSSHPQAISRPPAPAEPPADVLSTPPPLHHTRHPAVPRLTLLPFDQIAAGRGGGPARHGSPAFYVSPVMERKVLAARAAARPSAGPASGGGSGLAGTRWGVGAAVGAGGAALTFVRPVPVPVPAAAELSPAPSPTPSSALDPASDPRSRSHPSTPPWKKTEANQRAARTANRAIIGSTVRPLVELGAAKVARLAQWSSYTHQTCVTARSSSPDGGMRPSRAASSGSPSPPPAGAIARPSPPPAAISPAPLLSRPLGSGPGPGLDDDADQDAPLRSAGDLSRLMGPESPHGAAQLTVALGASASQQQLQQPSEAASSGDAEPPLQASASRASLHAPRRVESPRLGPERGDGCPLPSASPPGLDPPQPGRPGAHTPLAGPAASAGGTIRSDSSLAVAATSLPLLSPRSAAAAPASSRHLRRTTRAIQGRPHADLNEVDASMVLLSPTAGSQPLAASPAADWAEVRRAPCRPPPTAHPSAEQLPANTRLYAPAPIRSRRGRPARSVSAPPARPAPARQLPRPAAPAAAAPGAGQAARPGRATAEPDAHAGLPSARSARRPQAPPRRSMSLALLLCGHLGAASSSLSNGALPHRPTHAAIVHKRARSARAPGTSISSARGLRSLPQSCLTTLHSTALLWAWAGPGRTQAARLGHAAASGGAPGPSIASLSTASLLAGSLGPPDRSASPGEPQPPSGPGASAFFSYQAVTGAPQPTPLAASSSAWLPRPGAVALTSPGGLTTPGGASARQPLHLSLPASAASRRSSPITPKTARLTASAAPSPARGRASSPRQGHIPTRGGRRLPRRGPRRRPGGAAAPAGMPPRAAQRPITSPRPPGRCRGPAGTHRPAPVPPQQPVPGCLRPSGLAPHRPAPKRRPQLVLVLVQAQGRPGTWLLGACRAAVFPPGGPRHPPEPRPRPRRQPRPPFRALDWPWSAPHPPRHPALRTALRTALRPALCTAHPLFILPDRLGPRISFSGQLGRPPSGAATAASSRPATPSSLPGGPLELDGWGAAASPSRHPRGGSASSLSAAVALAAPAAPQPPARTATAAPAGAVPQLLPPPSARGAGPQLAPPPVGRGSEAALSKFLEGLAPLLKKGPAPGPAVAISPRMGGPQQPAQPANSQPGPQQQVPQGHQGPQGAAPSAPAALGPCDGPPAGEVAEDVERREDASPPPPETDPEAAARPPSAVPPSPTPPPLRPSSLLAMPRASSSPSRPRAAPLAPPPTPEGPPPGGPPARAEAGPPAAVLSAANSGAALPKSVTPCHPSPAGRTASPPRVPSPTARRPATAAASTSASAAMLMASGGLSSSLGQAAFALPGGGAAAEGTEPPPWVPGGVRSHVSHPDHPRNYLNAPIPQSAPTPACPALSPAPAPCPCPLPPATALGVATVLRTPARCPPRAGPEVVHTVAPGSPTEAQPAGAQSPVLKIARRAVCHPRGRSPRHGAPVDEAERQLVMATFDHSDLMSLYMEQPPVPTKKERRDELLSSPEVVLSPSPISNKGKLFAALDSFAARSLTLRVERMQNPRDPALSARLAELGRSRIAIPDQPMPQTPVARPRSPPPRANPEDVRAVRQLVATTSQRHRDIADPAAAPTGERGSVPAPTAEEMEAMLLGMSPRRARARLLQHERPATAGGARRSHSSSPSPSPVPGARNRSPFYAPTSAQTMARYRDVSPRRDRDRDRDHQAPAAAPLETPPRPAAQAVALPGDLREEAGAAARGGEEADQLLTGVPTAWGGGPAAAAASWWAAPGADETAEPPPETAAPHASPRTARPARPQSCGPRIHGAARAASGRPSSGSPRRRLVPRVSIINPTSPPPSPRPPHPPTVGHHRPVTSPTKKPIPRTHTPQPQQQPPSPSRARPASPHQQGQGRPSSGGAAAGRPASPAHGPGRPAAEGERVVAQPEVRDGWAARPVRSATPGQRTRHAEAAHRPPSAKKGHPRAAPSGGEAAAPAPTPEAARGPSSLLPPAGGAAGPAVEPIVATASLLASLLHGTPSAVPLRVQDQTTAQLLAGILGGPTTPAGAAPPPSLRALKRMQASVYGPAPAGRPATSPAASSPGGSPSPSGSPQRVVAQATFPGVEAALEHQAPHMYHHTTPRSASNPRSSLGSIPPSTPETDGWAVPHPPTGPPHPPPHQPRVGAPSPPAMPRPERVDELMTATRLVQRVLHPPQPSPMSVPIPFTGHQARGTPEAPVVVMATARGGFVPGPGPAKSAPSTDGISPPRRRRTASPHVGGATR</sequence>
<dbReference type="PANTHER" id="PTHR46127:SF1">
    <property type="entry name" value="CILIA- AND FLAGELLA-ASSOCIATED PROTEIN 65"/>
    <property type="match status" value="1"/>
</dbReference>
<feature type="region of interest" description="Disordered" evidence="1">
    <location>
        <begin position="226"/>
        <end position="260"/>
    </location>
</feature>
<feature type="compositionally biased region" description="Basic and acidic residues" evidence="1">
    <location>
        <begin position="751"/>
        <end position="764"/>
    </location>
</feature>
<feature type="compositionally biased region" description="Low complexity" evidence="1">
    <location>
        <begin position="306"/>
        <end position="328"/>
    </location>
</feature>
<feature type="region of interest" description="Disordered" evidence="1">
    <location>
        <begin position="1509"/>
        <end position="1707"/>
    </location>
</feature>
<feature type="region of interest" description="Disordered" evidence="1">
    <location>
        <begin position="358"/>
        <end position="452"/>
    </location>
</feature>
<feature type="compositionally biased region" description="Low complexity" evidence="1">
    <location>
        <begin position="1167"/>
        <end position="1177"/>
    </location>
</feature>
<feature type="compositionally biased region" description="Low complexity" evidence="1">
    <location>
        <begin position="2353"/>
        <end position="2387"/>
    </location>
</feature>
<evidence type="ECO:0000256" key="1">
    <source>
        <dbReference type="SAM" id="MobiDB-lite"/>
    </source>
</evidence>
<feature type="compositionally biased region" description="Pro residues" evidence="1">
    <location>
        <begin position="2225"/>
        <end position="2237"/>
    </location>
</feature>
<evidence type="ECO:0000313" key="3">
    <source>
        <dbReference type="Proteomes" id="UP001141327"/>
    </source>
</evidence>
<feature type="compositionally biased region" description="Polar residues" evidence="1">
    <location>
        <begin position="2509"/>
        <end position="2520"/>
    </location>
</feature>
<feature type="compositionally biased region" description="Low complexity" evidence="1">
    <location>
        <begin position="2454"/>
        <end position="2480"/>
    </location>
</feature>
<feature type="compositionally biased region" description="Low complexity" evidence="1">
    <location>
        <begin position="915"/>
        <end position="953"/>
    </location>
</feature>
<feature type="compositionally biased region" description="Pro residues" evidence="1">
    <location>
        <begin position="770"/>
        <end position="782"/>
    </location>
</feature>
<feature type="compositionally biased region" description="Low complexity" evidence="1">
    <location>
        <begin position="1224"/>
        <end position="1240"/>
    </location>
</feature>
<organism evidence="2 3">
    <name type="scientific">Paratrimastix pyriformis</name>
    <dbReference type="NCBI Taxonomy" id="342808"/>
    <lineage>
        <taxon>Eukaryota</taxon>
        <taxon>Metamonada</taxon>
        <taxon>Preaxostyla</taxon>
        <taxon>Paratrimastigidae</taxon>
        <taxon>Paratrimastix</taxon>
    </lineage>
</organism>
<keyword evidence="3" id="KW-1185">Reference proteome</keyword>
<feature type="compositionally biased region" description="Low complexity" evidence="1">
    <location>
        <begin position="712"/>
        <end position="731"/>
    </location>
</feature>
<feature type="compositionally biased region" description="Low complexity" evidence="1">
    <location>
        <begin position="2151"/>
        <end position="2164"/>
    </location>
</feature>
<feature type="compositionally biased region" description="Pro residues" evidence="1">
    <location>
        <begin position="642"/>
        <end position="659"/>
    </location>
</feature>
<feature type="region of interest" description="Disordered" evidence="1">
    <location>
        <begin position="1167"/>
        <end position="1284"/>
    </location>
</feature>
<feature type="region of interest" description="Disordered" evidence="1">
    <location>
        <begin position="1954"/>
        <end position="2012"/>
    </location>
</feature>
<feature type="region of interest" description="Disordered" evidence="1">
    <location>
        <begin position="862"/>
        <end position="977"/>
    </location>
</feature>
<feature type="region of interest" description="Disordered" evidence="1">
    <location>
        <begin position="541"/>
        <end position="581"/>
    </location>
</feature>
<feature type="region of interest" description="Disordered" evidence="1">
    <location>
        <begin position="1315"/>
        <end position="1347"/>
    </location>
</feature>
<feature type="region of interest" description="Disordered" evidence="1">
    <location>
        <begin position="2041"/>
        <end position="2387"/>
    </location>
</feature>
<feature type="compositionally biased region" description="Basic residues" evidence="1">
    <location>
        <begin position="1210"/>
        <end position="1223"/>
    </location>
</feature>
<feature type="region of interest" description="Disordered" evidence="1">
    <location>
        <begin position="135"/>
        <end position="183"/>
    </location>
</feature>
<feature type="compositionally biased region" description="Low complexity" evidence="1">
    <location>
        <begin position="1187"/>
        <end position="1202"/>
    </location>
</feature>
<feature type="compositionally biased region" description="Low complexity" evidence="1">
    <location>
        <begin position="632"/>
        <end position="641"/>
    </location>
</feature>
<feature type="region of interest" description="Disordered" evidence="1">
    <location>
        <begin position="620"/>
        <end position="800"/>
    </location>
</feature>
<evidence type="ECO:0008006" key="4">
    <source>
        <dbReference type="Google" id="ProtNLM"/>
    </source>
</evidence>
<feature type="compositionally biased region" description="Low complexity" evidence="1">
    <location>
        <begin position="2198"/>
        <end position="2210"/>
    </location>
</feature>
<feature type="compositionally biased region" description="Basic and acidic residues" evidence="1">
    <location>
        <begin position="2306"/>
        <end position="2321"/>
    </location>
</feature>
<feature type="compositionally biased region" description="Low complexity" evidence="1">
    <location>
        <begin position="1088"/>
        <end position="1100"/>
    </location>
</feature>
<feature type="compositionally biased region" description="Low complexity" evidence="1">
    <location>
        <begin position="1450"/>
        <end position="1468"/>
    </location>
</feature>
<feature type="compositionally biased region" description="Low complexity" evidence="1">
    <location>
        <begin position="814"/>
        <end position="829"/>
    </location>
</feature>
<dbReference type="PANTHER" id="PTHR46127">
    <property type="entry name" value="CILIA- AND FLAGELLA-ASSOCIATED PROTEIN 65"/>
    <property type="match status" value="1"/>
</dbReference>
<feature type="compositionally biased region" description="Low complexity" evidence="1">
    <location>
        <begin position="2269"/>
        <end position="2305"/>
    </location>
</feature>
<feature type="compositionally biased region" description="Low complexity" evidence="1">
    <location>
        <begin position="2044"/>
        <end position="2055"/>
    </location>
</feature>
<feature type="compositionally biased region" description="Low complexity" evidence="1">
    <location>
        <begin position="1523"/>
        <end position="1562"/>
    </location>
</feature>
<feature type="compositionally biased region" description="Low complexity" evidence="1">
    <location>
        <begin position="1391"/>
        <end position="1410"/>
    </location>
</feature>
<reference evidence="2" key="1">
    <citation type="journal article" date="2022" name="bioRxiv">
        <title>Genomics of Preaxostyla Flagellates Illuminates Evolutionary Transitions and the Path Towards Mitochondrial Loss.</title>
        <authorList>
            <person name="Novak L.V.F."/>
            <person name="Treitli S.C."/>
            <person name="Pyrih J."/>
            <person name="Halakuc P."/>
            <person name="Pipaliya S.V."/>
            <person name="Vacek V."/>
            <person name="Brzon O."/>
            <person name="Soukal P."/>
            <person name="Eme L."/>
            <person name="Dacks J.B."/>
            <person name="Karnkowska A."/>
            <person name="Elias M."/>
            <person name="Hampl V."/>
        </authorList>
    </citation>
    <scope>NUCLEOTIDE SEQUENCE</scope>
    <source>
        <strain evidence="2">RCP-MX</strain>
    </source>
</reference>
<proteinExistence type="predicted"/>
<feature type="compositionally biased region" description="Low complexity" evidence="1">
    <location>
        <begin position="1647"/>
        <end position="1668"/>
    </location>
</feature>
<accession>A0ABQ8UKE8</accession>
<feature type="region of interest" description="Disordered" evidence="1">
    <location>
        <begin position="1386"/>
        <end position="1437"/>
    </location>
</feature>
<feature type="compositionally biased region" description="Pro residues" evidence="1">
    <location>
        <begin position="395"/>
        <end position="412"/>
    </location>
</feature>
<dbReference type="InterPro" id="IPR052614">
    <property type="entry name" value="CFAP65"/>
</dbReference>
<protein>
    <recommendedName>
        <fullName evidence="4">MSP domain-containing protein</fullName>
    </recommendedName>
</protein>
<feature type="region of interest" description="Disordered" evidence="1">
    <location>
        <begin position="2429"/>
        <end position="2483"/>
    </location>
</feature>
<comment type="caution">
    <text evidence="2">The sequence shown here is derived from an EMBL/GenBank/DDBJ whole genome shotgun (WGS) entry which is preliminary data.</text>
</comment>
<feature type="region of interest" description="Disordered" evidence="1">
    <location>
        <begin position="300"/>
        <end position="328"/>
    </location>
</feature>
<feature type="region of interest" description="Disordered" evidence="1">
    <location>
        <begin position="2504"/>
        <end position="2563"/>
    </location>
</feature>
<feature type="compositionally biased region" description="Basic and acidic residues" evidence="1">
    <location>
        <begin position="2080"/>
        <end position="2097"/>
    </location>
</feature>
<feature type="compositionally biased region" description="Pro residues" evidence="1">
    <location>
        <begin position="1632"/>
        <end position="1646"/>
    </location>
</feature>
<feature type="region of interest" description="Disordered" evidence="1">
    <location>
        <begin position="814"/>
        <end position="847"/>
    </location>
</feature>
<feature type="compositionally biased region" description="Low complexity" evidence="1">
    <location>
        <begin position="660"/>
        <end position="671"/>
    </location>
</feature>
<evidence type="ECO:0000313" key="2">
    <source>
        <dbReference type="EMBL" id="KAJ4457245.1"/>
    </source>
</evidence>
<feature type="region of interest" description="Disordered" evidence="1">
    <location>
        <begin position="1450"/>
        <end position="1490"/>
    </location>
</feature>